<protein>
    <submittedName>
        <fullName evidence="1">Uncharacterized protein</fullName>
    </submittedName>
</protein>
<dbReference type="AlphaFoldDB" id="A0A4C1YM41"/>
<evidence type="ECO:0000313" key="1">
    <source>
        <dbReference type="EMBL" id="GBP75457.1"/>
    </source>
</evidence>
<comment type="caution">
    <text evidence="1">The sequence shown here is derived from an EMBL/GenBank/DDBJ whole genome shotgun (WGS) entry which is preliminary data.</text>
</comment>
<name>A0A4C1YM41_EUMVA</name>
<dbReference type="EMBL" id="BGZK01001249">
    <property type="protein sequence ID" value="GBP75457.1"/>
    <property type="molecule type" value="Genomic_DNA"/>
</dbReference>
<keyword evidence="2" id="KW-1185">Reference proteome</keyword>
<sequence length="98" mass="10602">MQHELAGSHIDRNTETALIRSERGLIIGRGARRALKRRIRPRASAELAAAPRPRISAGRATKAFALGYGTLAIALKQTDLTAPAAVIRRTPVPPPKYV</sequence>
<proteinExistence type="predicted"/>
<reference evidence="1 2" key="1">
    <citation type="journal article" date="2019" name="Commun. Biol.">
        <title>The bagworm genome reveals a unique fibroin gene that provides high tensile strength.</title>
        <authorList>
            <person name="Kono N."/>
            <person name="Nakamura H."/>
            <person name="Ohtoshi R."/>
            <person name="Tomita M."/>
            <person name="Numata K."/>
            <person name="Arakawa K."/>
        </authorList>
    </citation>
    <scope>NUCLEOTIDE SEQUENCE [LARGE SCALE GENOMIC DNA]</scope>
</reference>
<dbReference type="Proteomes" id="UP000299102">
    <property type="component" value="Unassembled WGS sequence"/>
</dbReference>
<accession>A0A4C1YM41</accession>
<organism evidence="1 2">
    <name type="scientific">Eumeta variegata</name>
    <name type="common">Bagworm moth</name>
    <name type="synonym">Eumeta japonica</name>
    <dbReference type="NCBI Taxonomy" id="151549"/>
    <lineage>
        <taxon>Eukaryota</taxon>
        <taxon>Metazoa</taxon>
        <taxon>Ecdysozoa</taxon>
        <taxon>Arthropoda</taxon>
        <taxon>Hexapoda</taxon>
        <taxon>Insecta</taxon>
        <taxon>Pterygota</taxon>
        <taxon>Neoptera</taxon>
        <taxon>Endopterygota</taxon>
        <taxon>Lepidoptera</taxon>
        <taxon>Glossata</taxon>
        <taxon>Ditrysia</taxon>
        <taxon>Tineoidea</taxon>
        <taxon>Psychidae</taxon>
        <taxon>Oiketicinae</taxon>
        <taxon>Eumeta</taxon>
    </lineage>
</organism>
<gene>
    <name evidence="1" type="ORF">EVAR_53269_1</name>
</gene>
<evidence type="ECO:0000313" key="2">
    <source>
        <dbReference type="Proteomes" id="UP000299102"/>
    </source>
</evidence>